<dbReference type="Proteomes" id="UP001273350">
    <property type="component" value="Unassembled WGS sequence"/>
</dbReference>
<organism evidence="2 3">
    <name type="scientific">Flavobacterium cupriresistens</name>
    <dbReference type="NCBI Taxonomy" id="2893885"/>
    <lineage>
        <taxon>Bacteria</taxon>
        <taxon>Pseudomonadati</taxon>
        <taxon>Bacteroidota</taxon>
        <taxon>Flavobacteriia</taxon>
        <taxon>Flavobacteriales</taxon>
        <taxon>Flavobacteriaceae</taxon>
        <taxon>Flavobacterium</taxon>
    </lineage>
</organism>
<comment type="caution">
    <text evidence="2">The sequence shown here is derived from an EMBL/GenBank/DDBJ whole genome shotgun (WGS) entry which is preliminary data.</text>
</comment>
<dbReference type="Gene3D" id="3.40.50.2000">
    <property type="entry name" value="Glycogen Phosphorylase B"/>
    <property type="match status" value="1"/>
</dbReference>
<accession>A0ABU4RBW4</accession>
<sequence length="372" mass="42664">MNFTIITHVLHKKEETHLYGYGPYVWEMNIWFKYVDQVSIVAPLLKDKVGNIDLAYQHPELNFQEVPALALTTPVGILRSLLFLPLVSWRTYKAMQTADHIHLRCPGNMGLLGCLVQILFPNKTKTAKYAGNWDPKSKQPLAYRIQKYILSNTFLTKNMQVLVYGDWENQSKNIKPFFTATYSVSEKESIEKPSLDPVIELIFVGSLVKGKNPMYAIRLAEKLIKKGKNVVLNIYGEGVEKEILRDYIKVNQLENHVLLHGNQNQDIIKKAYKKSHFVVLPSKSEGWPKAIAEGMFWGCVPVATKVSCVPFMLDYGNRGILLDMDLEKDVIQLEEILENEKAFFSKSKLALEWSQNYTTTVFETEIKKILTE</sequence>
<protein>
    <submittedName>
        <fullName evidence="2">Glycosyltransferase</fullName>
    </submittedName>
</protein>
<feature type="domain" description="Glycosyl transferase family 1" evidence="1">
    <location>
        <begin position="197"/>
        <end position="340"/>
    </location>
</feature>
<dbReference type="PANTHER" id="PTHR12526">
    <property type="entry name" value="GLYCOSYLTRANSFERASE"/>
    <property type="match status" value="1"/>
</dbReference>
<evidence type="ECO:0000259" key="1">
    <source>
        <dbReference type="Pfam" id="PF00534"/>
    </source>
</evidence>
<dbReference type="EMBL" id="JAWXVI010000006">
    <property type="protein sequence ID" value="MDX6190077.1"/>
    <property type="molecule type" value="Genomic_DNA"/>
</dbReference>
<dbReference type="CDD" id="cd03801">
    <property type="entry name" value="GT4_PimA-like"/>
    <property type="match status" value="1"/>
</dbReference>
<evidence type="ECO:0000313" key="2">
    <source>
        <dbReference type="EMBL" id="MDX6190077.1"/>
    </source>
</evidence>
<keyword evidence="3" id="KW-1185">Reference proteome</keyword>
<evidence type="ECO:0000313" key="3">
    <source>
        <dbReference type="Proteomes" id="UP001273350"/>
    </source>
</evidence>
<gene>
    <name evidence="2" type="ORF">SGQ83_12020</name>
</gene>
<name>A0ABU4RBW4_9FLAO</name>
<dbReference type="Pfam" id="PF00534">
    <property type="entry name" value="Glycos_transf_1"/>
    <property type="match status" value="1"/>
</dbReference>
<dbReference type="InterPro" id="IPR001296">
    <property type="entry name" value="Glyco_trans_1"/>
</dbReference>
<dbReference type="SUPFAM" id="SSF53756">
    <property type="entry name" value="UDP-Glycosyltransferase/glycogen phosphorylase"/>
    <property type="match status" value="1"/>
</dbReference>
<reference evidence="2 3" key="1">
    <citation type="submission" date="2023-11" db="EMBL/GenBank/DDBJ databases">
        <title>Unpublished Manusciprt.</title>
        <authorList>
            <person name="Saticioglu I.B."/>
            <person name="Ay H."/>
            <person name="Ajmi N."/>
            <person name="Altun S."/>
            <person name="Duman M."/>
        </authorList>
    </citation>
    <scope>NUCLEOTIDE SEQUENCE [LARGE SCALE GENOMIC DNA]</scope>
    <source>
        <strain evidence="2 3">Fl-318</strain>
    </source>
</reference>
<proteinExistence type="predicted"/>
<dbReference type="RefSeq" id="WP_230003256.1">
    <property type="nucleotide sequence ID" value="NZ_CP087134.1"/>
</dbReference>